<evidence type="ECO:0000313" key="1">
    <source>
        <dbReference type="EMBL" id="KAK9531136.1"/>
    </source>
</evidence>
<keyword evidence="2" id="KW-1185">Reference proteome</keyword>
<dbReference type="Proteomes" id="UP001488805">
    <property type="component" value="Unassembled WGS sequence"/>
</dbReference>
<accession>A0AAW1F926</accession>
<proteinExistence type="predicted"/>
<organism evidence="1 2">
    <name type="scientific">Zoarces viviparus</name>
    <name type="common">Viviparous eelpout</name>
    <name type="synonym">Blennius viviparus</name>
    <dbReference type="NCBI Taxonomy" id="48416"/>
    <lineage>
        <taxon>Eukaryota</taxon>
        <taxon>Metazoa</taxon>
        <taxon>Chordata</taxon>
        <taxon>Craniata</taxon>
        <taxon>Vertebrata</taxon>
        <taxon>Euteleostomi</taxon>
        <taxon>Actinopterygii</taxon>
        <taxon>Neopterygii</taxon>
        <taxon>Teleostei</taxon>
        <taxon>Neoteleostei</taxon>
        <taxon>Acanthomorphata</taxon>
        <taxon>Eupercaria</taxon>
        <taxon>Perciformes</taxon>
        <taxon>Cottioidei</taxon>
        <taxon>Zoarcales</taxon>
        <taxon>Zoarcidae</taxon>
        <taxon>Zoarcinae</taxon>
        <taxon>Zoarces</taxon>
    </lineage>
</organism>
<name>A0AAW1F926_ZOAVI</name>
<sequence>MSKRFSSSCILVLNGQWSLTFTSIPLRDSFLHLQYVGPALILSSISLTKLGSGSAIRSGSRSSTRSNSWLVGWSGILDQKTALSLSEKLLHASGKLMLLCSHYGVTNKPPVSLQI</sequence>
<dbReference type="EMBL" id="JBCEZU010000089">
    <property type="protein sequence ID" value="KAK9531136.1"/>
    <property type="molecule type" value="Genomic_DNA"/>
</dbReference>
<reference evidence="1 2" key="1">
    <citation type="journal article" date="2024" name="Genome Biol. Evol.">
        <title>Chromosome-level genome assembly of the viviparous eelpout Zoarces viviparus.</title>
        <authorList>
            <person name="Fuhrmann N."/>
            <person name="Brasseur M.V."/>
            <person name="Bakowski C.E."/>
            <person name="Podsiadlowski L."/>
            <person name="Prost S."/>
            <person name="Krehenwinkel H."/>
            <person name="Mayer C."/>
        </authorList>
    </citation>
    <scope>NUCLEOTIDE SEQUENCE [LARGE SCALE GENOMIC DNA]</scope>
    <source>
        <strain evidence="1">NO-MEL_2022_Ind0_liver</strain>
    </source>
</reference>
<evidence type="ECO:0000313" key="2">
    <source>
        <dbReference type="Proteomes" id="UP001488805"/>
    </source>
</evidence>
<dbReference type="AlphaFoldDB" id="A0AAW1F926"/>
<protein>
    <submittedName>
        <fullName evidence="1">Uncharacterized protein</fullName>
    </submittedName>
</protein>
<comment type="caution">
    <text evidence="1">The sequence shown here is derived from an EMBL/GenBank/DDBJ whole genome shotgun (WGS) entry which is preliminary data.</text>
</comment>
<gene>
    <name evidence="1" type="ORF">VZT92_010580</name>
</gene>